<name>A0A5N6TZD3_ASPAV</name>
<proteinExistence type="predicted"/>
<reference evidence="2 3" key="1">
    <citation type="submission" date="2019-04" db="EMBL/GenBank/DDBJ databases">
        <title>Friends and foes A comparative genomics study of 23 Aspergillus species from section Flavi.</title>
        <authorList>
            <consortium name="DOE Joint Genome Institute"/>
            <person name="Kjaerbolling I."/>
            <person name="Vesth T."/>
            <person name="Frisvad J.C."/>
            <person name="Nybo J.L."/>
            <person name="Theobald S."/>
            <person name="Kildgaard S."/>
            <person name="Isbrandt T."/>
            <person name="Kuo A."/>
            <person name="Sato A."/>
            <person name="Lyhne E.K."/>
            <person name="Kogle M.E."/>
            <person name="Wiebenga A."/>
            <person name="Kun R.S."/>
            <person name="Lubbers R.J."/>
            <person name="Makela M.R."/>
            <person name="Barry K."/>
            <person name="Chovatia M."/>
            <person name="Clum A."/>
            <person name="Daum C."/>
            <person name="Haridas S."/>
            <person name="He G."/>
            <person name="LaButti K."/>
            <person name="Lipzen A."/>
            <person name="Mondo S."/>
            <person name="Riley R."/>
            <person name="Salamov A."/>
            <person name="Simmons B.A."/>
            <person name="Magnuson J.K."/>
            <person name="Henrissat B."/>
            <person name="Mortensen U.H."/>
            <person name="Larsen T.O."/>
            <person name="Devries R.P."/>
            <person name="Grigoriev I.V."/>
            <person name="Machida M."/>
            <person name="Baker S.E."/>
            <person name="Andersen M.R."/>
        </authorList>
    </citation>
    <scope>NUCLEOTIDE SEQUENCE [LARGE SCALE GENOMIC DNA]</scope>
    <source>
        <strain evidence="2 3">IBT 18842</strain>
    </source>
</reference>
<feature type="domain" description="MACPF-like" evidence="1">
    <location>
        <begin position="346"/>
        <end position="511"/>
    </location>
</feature>
<dbReference type="AlphaFoldDB" id="A0A5N6TZD3"/>
<dbReference type="OrthoDB" id="2562973at2759"/>
<dbReference type="Pfam" id="PF22693">
    <property type="entry name" value="MACPF_1"/>
    <property type="match status" value="1"/>
</dbReference>
<accession>A0A5N6TZD3</accession>
<dbReference type="InterPro" id="IPR054586">
    <property type="entry name" value="MACPF_1_fungal"/>
</dbReference>
<evidence type="ECO:0000259" key="1">
    <source>
        <dbReference type="Pfam" id="PF22693"/>
    </source>
</evidence>
<gene>
    <name evidence="2" type="ORF">BDV25DRAFT_138549</name>
</gene>
<sequence length="772" mass="84490">MSSFFKDTVKGTATAVKDATDGAATITLGLGKTLEEILKDLADAPEHILHVYTRSHQTRHIKEVASIPFKGKDIDKMKLSDVRRLILSENILEPRLLWSAFCNQRGGKVLDATMFKAYLDVLNRKSSEVGDIAEDNADTYRVYLLSEEITDQEHVAGMLDRGVRASLDASSCSSKKLTDLPTPSQPKAAQAPTSFSHNIFLNPTTTFSIIHPADMSEKHWSVVLRNNSLLNAHQVFGSENKGKVVKRSMHTAFVLRPRGFSNYQISDSAASDSIAKEKQMLRIPRYYIEDDSYIEQFETTKAVSRAMAQSSLSQTSAEMAVSGGAFGFTANASASYSDDKSSSSSSSSSEDARVMTITYNFPRVVIEFDRHSLDLSDECKEDISAITSAEGIKSFKAKYGRFFATRIELGGRLHASEESKATSAEAKAEQARDQKAAAALSFSSPYVQASAKMSHGESSSSSSENSTRASSKSMCWEAKGGDTLQCNDPPAWAYTVGSFYNWRAVKQSNVLSLEDIISTLPGFQDVKAKWAAILMDQPPVPTHVEVGFSLQSIVPQGYLTVGPSTIKEPDETVEDIDTLEMTSRERISDYEIDVYEESSGTTTSMTLKRTKFAEYITHATANATPVSVGEGTSASAPTQTFYVMAETNKDQEEEEAAKQKLKYNNPYSIYSKSGGKKKWLLSSPILIGFVSQSLVMAGSLKQATAFKIIPGSFGDTSEFVKDGDMVKLVMLDPAGDEIGKANCIEGEDKSVLVGARYNSTLTTRQLFKITYK</sequence>
<keyword evidence="3" id="KW-1185">Reference proteome</keyword>
<organism evidence="2 3">
    <name type="scientific">Aspergillus avenaceus</name>
    <dbReference type="NCBI Taxonomy" id="36643"/>
    <lineage>
        <taxon>Eukaryota</taxon>
        <taxon>Fungi</taxon>
        <taxon>Dikarya</taxon>
        <taxon>Ascomycota</taxon>
        <taxon>Pezizomycotina</taxon>
        <taxon>Eurotiomycetes</taxon>
        <taxon>Eurotiomycetidae</taxon>
        <taxon>Eurotiales</taxon>
        <taxon>Aspergillaceae</taxon>
        <taxon>Aspergillus</taxon>
        <taxon>Aspergillus subgen. Circumdati</taxon>
    </lineage>
</organism>
<evidence type="ECO:0000313" key="2">
    <source>
        <dbReference type="EMBL" id="KAE8151727.1"/>
    </source>
</evidence>
<evidence type="ECO:0000313" key="3">
    <source>
        <dbReference type="Proteomes" id="UP000325780"/>
    </source>
</evidence>
<dbReference type="Proteomes" id="UP000325780">
    <property type="component" value="Unassembled WGS sequence"/>
</dbReference>
<protein>
    <recommendedName>
        <fullName evidence="1">MACPF-like domain-containing protein</fullName>
    </recommendedName>
</protein>
<dbReference type="EMBL" id="ML742065">
    <property type="protein sequence ID" value="KAE8151727.1"/>
    <property type="molecule type" value="Genomic_DNA"/>
</dbReference>